<dbReference type="InterPro" id="IPR011050">
    <property type="entry name" value="Pectin_lyase_fold/virulence"/>
</dbReference>
<reference evidence="1 2" key="1">
    <citation type="submission" date="2015-05" db="EMBL/GenBank/DDBJ databases">
        <authorList>
            <person name="Tang B."/>
            <person name="Yu Y."/>
        </authorList>
    </citation>
    <scope>NUCLEOTIDE SEQUENCE [LARGE SCALE GENOMIC DNA]</scope>
    <source>
        <strain evidence="1 2">DSM 7029</strain>
    </source>
</reference>
<evidence type="ECO:0000313" key="2">
    <source>
        <dbReference type="Proteomes" id="UP000035352"/>
    </source>
</evidence>
<dbReference type="STRING" id="413882.AAW51_3091"/>
<organism evidence="1 2">
    <name type="scientific">Caldimonas brevitalea</name>
    <dbReference type="NCBI Taxonomy" id="413882"/>
    <lineage>
        <taxon>Bacteria</taxon>
        <taxon>Pseudomonadati</taxon>
        <taxon>Pseudomonadota</taxon>
        <taxon>Betaproteobacteria</taxon>
        <taxon>Burkholderiales</taxon>
        <taxon>Sphaerotilaceae</taxon>
        <taxon>Caldimonas</taxon>
    </lineage>
</organism>
<keyword evidence="2" id="KW-1185">Reference proteome</keyword>
<accession>A0A0G3BK79</accession>
<dbReference type="KEGG" id="pbh:AAW51_3091"/>
<dbReference type="RefSeq" id="WP_047195314.1">
    <property type="nucleotide sequence ID" value="NZ_CP011371.1"/>
</dbReference>
<dbReference type="PROSITE" id="PS51257">
    <property type="entry name" value="PROKAR_LIPOPROTEIN"/>
    <property type="match status" value="1"/>
</dbReference>
<name>A0A0G3BK79_9BURK</name>
<gene>
    <name evidence="1" type="ORF">AAW51_3091</name>
</gene>
<protein>
    <recommendedName>
        <fullName evidence="3">Right handed beta helix domain-containing protein</fullName>
    </recommendedName>
</protein>
<dbReference type="Proteomes" id="UP000035352">
    <property type="component" value="Chromosome"/>
</dbReference>
<sequence>MTSRTLRLAPYALTSMLALALSGCAVPLLHGMVNLDQKLAAAGGLPAGSNGCRDEPGFPITICRPGSYRLTENLVVPADTDAVEILADDVTLDLSGFSIAGPSTCEGSGADFSCSGQSGTGITTGLVRGLAVRNGVIHGMGGDGINCKGCTVEGVRARHNRAGFVVTSGLVKDSLASSNLIGVGLNRSSLVHSTVQMNHTGVTAANGGAVIGNVIATNTDVGLRIVGDGGYAQNSFRANQQADVDGGVNMGGNVCGAALCAAPEAESRVER</sequence>
<evidence type="ECO:0008006" key="3">
    <source>
        <dbReference type="Google" id="ProtNLM"/>
    </source>
</evidence>
<dbReference type="AlphaFoldDB" id="A0A0G3BK79"/>
<dbReference type="SUPFAM" id="SSF51126">
    <property type="entry name" value="Pectin lyase-like"/>
    <property type="match status" value="1"/>
</dbReference>
<dbReference type="EMBL" id="CP011371">
    <property type="protein sequence ID" value="AKJ29782.1"/>
    <property type="molecule type" value="Genomic_DNA"/>
</dbReference>
<dbReference type="OrthoDB" id="8772891at2"/>
<evidence type="ECO:0000313" key="1">
    <source>
        <dbReference type="EMBL" id="AKJ29782.1"/>
    </source>
</evidence>
<proteinExistence type="predicted"/>